<evidence type="ECO:0000313" key="1">
    <source>
        <dbReference type="EMBL" id="CAF1353745.1"/>
    </source>
</evidence>
<dbReference type="Proteomes" id="UP000663852">
    <property type="component" value="Unassembled WGS sequence"/>
</dbReference>
<organism evidence="1 2">
    <name type="scientific">Adineta ricciae</name>
    <name type="common">Rotifer</name>
    <dbReference type="NCBI Taxonomy" id="249248"/>
    <lineage>
        <taxon>Eukaryota</taxon>
        <taxon>Metazoa</taxon>
        <taxon>Spiralia</taxon>
        <taxon>Gnathifera</taxon>
        <taxon>Rotifera</taxon>
        <taxon>Eurotatoria</taxon>
        <taxon>Bdelloidea</taxon>
        <taxon>Adinetida</taxon>
        <taxon>Adinetidae</taxon>
        <taxon>Adineta</taxon>
    </lineage>
</organism>
<accession>A0A815HKN2</accession>
<reference evidence="1" key="1">
    <citation type="submission" date="2021-02" db="EMBL/GenBank/DDBJ databases">
        <authorList>
            <person name="Nowell W R."/>
        </authorList>
    </citation>
    <scope>NUCLEOTIDE SEQUENCE</scope>
</reference>
<proteinExistence type="predicted"/>
<dbReference type="AlphaFoldDB" id="A0A815HKN2"/>
<comment type="caution">
    <text evidence="1">The sequence shown here is derived from an EMBL/GenBank/DDBJ whole genome shotgun (WGS) entry which is preliminary data.</text>
</comment>
<gene>
    <name evidence="1" type="ORF">EDS130_LOCUS33429</name>
</gene>
<protein>
    <submittedName>
        <fullName evidence="1">Uncharacterized protein</fullName>
    </submittedName>
</protein>
<name>A0A815HKN2_ADIRI</name>
<sequence length="68" mass="8075">MFYGSFRRSYKNKHYVGSISNSYSSIYLYVLQSEFRLASCFLVIIRLLLRQQLQQVFDSQCVVLCLHN</sequence>
<dbReference type="EMBL" id="CAJNOJ010000266">
    <property type="protein sequence ID" value="CAF1353745.1"/>
    <property type="molecule type" value="Genomic_DNA"/>
</dbReference>
<evidence type="ECO:0000313" key="2">
    <source>
        <dbReference type="Proteomes" id="UP000663852"/>
    </source>
</evidence>